<reference evidence="1 2" key="1">
    <citation type="journal article" date="2018" name="Mar. Genomics">
        <title>Complete genome sequence of Marinifilaceae bacterium strain SPP2, isolated from the Antarctic marine sediment.</title>
        <authorList>
            <person name="Watanabe M."/>
            <person name="Kojima H."/>
            <person name="Fukui M."/>
        </authorList>
    </citation>
    <scope>NUCLEOTIDE SEQUENCE [LARGE SCALE GENOMIC DNA]</scope>
    <source>
        <strain evidence="1 2">SPP2</strain>
    </source>
</reference>
<name>A0A1Y1CED6_9BACT</name>
<sequence>MNNECCGSQLYHTGVCCNDQSVNAILVSQVVNAQEEKPLKDCACQGLGPCQCAPEDKKEESISDQFKDIKYAGSGCACGGNCGCN</sequence>
<reference evidence="2" key="2">
    <citation type="journal article" date="2020" name="Antonie Van Leeuwenhoek">
        <title>Labilibaculum antarcticum sp. nov., a novel facultative anaerobic, psychrotorelant bacterium isolated from marine sediment of Antarctica.</title>
        <authorList>
            <person name="Watanabe M."/>
            <person name="Kojima H."/>
            <person name="Fukui M."/>
        </authorList>
    </citation>
    <scope>NUCLEOTIDE SEQUENCE [LARGE SCALE GENOMIC DNA]</scope>
    <source>
        <strain evidence="2">SPP2</strain>
    </source>
</reference>
<dbReference type="RefSeq" id="WP_096427637.1">
    <property type="nucleotide sequence ID" value="NZ_AP018042.1"/>
</dbReference>
<evidence type="ECO:0000313" key="2">
    <source>
        <dbReference type="Proteomes" id="UP000218267"/>
    </source>
</evidence>
<evidence type="ECO:0008006" key="3">
    <source>
        <dbReference type="Google" id="ProtNLM"/>
    </source>
</evidence>
<gene>
    <name evidence="1" type="ORF">ALGA_0321</name>
</gene>
<dbReference type="AlphaFoldDB" id="A0A1Y1CED6"/>
<dbReference type="EMBL" id="AP018042">
    <property type="protein sequence ID" value="BAX78716.1"/>
    <property type="molecule type" value="Genomic_DNA"/>
</dbReference>
<protein>
    <recommendedName>
        <fullName evidence="3">Metallothionein</fullName>
    </recommendedName>
</protein>
<evidence type="ECO:0000313" key="1">
    <source>
        <dbReference type="EMBL" id="BAX78716.1"/>
    </source>
</evidence>
<accession>A0A1Y1CED6</accession>
<dbReference type="KEGG" id="mbas:ALGA_0321"/>
<dbReference type="Proteomes" id="UP000218267">
    <property type="component" value="Chromosome"/>
</dbReference>
<organism evidence="1 2">
    <name type="scientific">Labilibaculum antarcticum</name>
    <dbReference type="NCBI Taxonomy" id="1717717"/>
    <lineage>
        <taxon>Bacteria</taxon>
        <taxon>Pseudomonadati</taxon>
        <taxon>Bacteroidota</taxon>
        <taxon>Bacteroidia</taxon>
        <taxon>Marinilabiliales</taxon>
        <taxon>Marinifilaceae</taxon>
        <taxon>Labilibaculum</taxon>
    </lineage>
</organism>
<proteinExistence type="predicted"/>
<dbReference type="OrthoDB" id="1121238at2"/>
<keyword evidence="2" id="KW-1185">Reference proteome</keyword>